<organism evidence="2 3">
    <name type="scientific">Hepatospora eriocheir</name>
    <dbReference type="NCBI Taxonomy" id="1081669"/>
    <lineage>
        <taxon>Eukaryota</taxon>
        <taxon>Fungi</taxon>
        <taxon>Fungi incertae sedis</taxon>
        <taxon>Microsporidia</taxon>
        <taxon>Hepatosporidae</taxon>
        <taxon>Hepatospora</taxon>
    </lineage>
</organism>
<dbReference type="Proteomes" id="UP000192356">
    <property type="component" value="Unassembled WGS sequence"/>
</dbReference>
<evidence type="ECO:0000313" key="3">
    <source>
        <dbReference type="Proteomes" id="UP000192356"/>
    </source>
</evidence>
<feature type="transmembrane region" description="Helical" evidence="1">
    <location>
        <begin position="60"/>
        <end position="84"/>
    </location>
</feature>
<gene>
    <name evidence="2" type="ORF">HERIO_213</name>
</gene>
<proteinExistence type="predicted"/>
<reference evidence="2 3" key="1">
    <citation type="journal article" date="2017" name="Environ. Microbiol.">
        <title>Decay of the glycolytic pathway and adaptation to intranuclear parasitism within Enterocytozoonidae microsporidia.</title>
        <authorList>
            <person name="Wiredu Boakye D."/>
            <person name="Jaroenlak P."/>
            <person name="Prachumwat A."/>
            <person name="Williams T.A."/>
            <person name="Bateman K.S."/>
            <person name="Itsathitphaisarn O."/>
            <person name="Sritunyalucksana K."/>
            <person name="Paszkiewicz K.H."/>
            <person name="Moore K.A."/>
            <person name="Stentiford G.D."/>
            <person name="Williams B.A."/>
        </authorList>
    </citation>
    <scope>NUCLEOTIDE SEQUENCE [LARGE SCALE GENOMIC DNA]</scope>
    <source>
        <strain evidence="2 3">GB1</strain>
    </source>
</reference>
<dbReference type="EMBL" id="LVKB01000005">
    <property type="protein sequence ID" value="ORD97957.1"/>
    <property type="molecule type" value="Genomic_DNA"/>
</dbReference>
<protein>
    <submittedName>
        <fullName evidence="2">Uncharacterized protein</fullName>
    </submittedName>
</protein>
<dbReference type="VEuPathDB" id="MicrosporidiaDB:HERIO_213"/>
<sequence>MNTSSGIYKSFTMINSKIRESQTTISNVYRNILHQNYCIFDNFFLIIGKSIEMVLLNTTYINILVGVNVTFGKLISMFLFLTVYRDGFFIYV</sequence>
<dbReference type="VEuPathDB" id="MicrosporidiaDB:A0H76_1456"/>
<accession>A0A1X0QDW0</accession>
<evidence type="ECO:0000256" key="1">
    <source>
        <dbReference type="SAM" id="Phobius"/>
    </source>
</evidence>
<keyword evidence="3" id="KW-1185">Reference proteome</keyword>
<name>A0A1X0QDW0_9MICR</name>
<comment type="caution">
    <text evidence="2">The sequence shown here is derived from an EMBL/GenBank/DDBJ whole genome shotgun (WGS) entry which is preliminary data.</text>
</comment>
<keyword evidence="1" id="KW-0812">Transmembrane</keyword>
<keyword evidence="1" id="KW-0472">Membrane</keyword>
<keyword evidence="1" id="KW-1133">Transmembrane helix</keyword>
<evidence type="ECO:0000313" key="2">
    <source>
        <dbReference type="EMBL" id="ORD97957.1"/>
    </source>
</evidence>
<dbReference type="AlphaFoldDB" id="A0A1X0QDW0"/>